<accession>A0ABS6LWY6</accession>
<dbReference type="Proteomes" id="UP000734343">
    <property type="component" value="Unassembled WGS sequence"/>
</dbReference>
<evidence type="ECO:0000313" key="4">
    <source>
        <dbReference type="Proteomes" id="UP000734343"/>
    </source>
</evidence>
<sequence>MMTLLNCYLPLFRHVTAFFINPQDYADYTGFREKCMTLLQQALNESERHHEPQECEDAYFAVVLWIDERVLCSQAGWVKDWRSNLLQKYYFDISVGGEEFFVRLDAIDKENIPLRIVYLFCLLMGFHGKYTHQDASLLQQRIDDERHCLPEAWRHWPNDALLVEQDGGGYEKNSAVPKKIRQRKCLLLSLPVIIYVLIMSTDLGMFIR</sequence>
<keyword evidence="1" id="KW-1133">Transmembrane helix</keyword>
<dbReference type="RefSeq" id="WP_217173829.1">
    <property type="nucleotide sequence ID" value="NZ_JAFMOW010000064.1"/>
</dbReference>
<evidence type="ECO:0000256" key="1">
    <source>
        <dbReference type="SAM" id="Phobius"/>
    </source>
</evidence>
<gene>
    <name evidence="3" type="ORF">J1778_14890</name>
</gene>
<keyword evidence="1" id="KW-0812">Transmembrane</keyword>
<dbReference type="PANTHER" id="PTHR38033:SF1">
    <property type="entry name" value="DOTU FAMILY TYPE IV_VI SECRETION SYSTEM PROTEIN"/>
    <property type="match status" value="1"/>
</dbReference>
<keyword evidence="1" id="KW-0472">Membrane</keyword>
<protein>
    <submittedName>
        <fullName evidence="3">DotU family type IV/VI secretion system protein</fullName>
    </submittedName>
</protein>
<evidence type="ECO:0000259" key="2">
    <source>
        <dbReference type="Pfam" id="PF09850"/>
    </source>
</evidence>
<reference evidence="3 4" key="1">
    <citation type="submission" date="2021-03" db="EMBL/GenBank/DDBJ databases">
        <title>Five novel Rahnella species.</title>
        <authorList>
            <person name="Brady C."/>
            <person name="Asselin J."/>
            <person name="Beer S."/>
            <person name="Bruberg M.B."/>
            <person name="Crampton B."/>
            <person name="Venter S."/>
            <person name="Arnold D."/>
            <person name="Denman S."/>
        </authorList>
    </citation>
    <scope>NUCLEOTIDE SEQUENCE [LARGE SCALE GENOMIC DNA]</scope>
    <source>
        <strain evidence="3 4">H11b</strain>
    </source>
</reference>
<evidence type="ECO:0000313" key="3">
    <source>
        <dbReference type="EMBL" id="MBU9856564.1"/>
    </source>
</evidence>
<dbReference type="EMBL" id="JAFMOW010000064">
    <property type="protein sequence ID" value="MBU9856564.1"/>
    <property type="molecule type" value="Genomic_DNA"/>
</dbReference>
<proteinExistence type="predicted"/>
<organism evidence="3 4">
    <name type="scientific">Rahnella bonaserana</name>
    <dbReference type="NCBI Taxonomy" id="2816248"/>
    <lineage>
        <taxon>Bacteria</taxon>
        <taxon>Pseudomonadati</taxon>
        <taxon>Pseudomonadota</taxon>
        <taxon>Gammaproteobacteria</taxon>
        <taxon>Enterobacterales</taxon>
        <taxon>Yersiniaceae</taxon>
        <taxon>Rahnella</taxon>
    </lineage>
</organism>
<name>A0ABS6LWY6_9GAMM</name>
<keyword evidence="4" id="KW-1185">Reference proteome</keyword>
<feature type="domain" description="Type IV / VI secretion system DotU" evidence="2">
    <location>
        <begin position="4"/>
        <end position="144"/>
    </location>
</feature>
<comment type="caution">
    <text evidence="3">The sequence shown here is derived from an EMBL/GenBank/DDBJ whole genome shotgun (WGS) entry which is preliminary data.</text>
</comment>
<dbReference type="PANTHER" id="PTHR38033">
    <property type="entry name" value="MEMBRANE PROTEIN-RELATED"/>
    <property type="match status" value="1"/>
</dbReference>
<feature type="transmembrane region" description="Helical" evidence="1">
    <location>
        <begin position="185"/>
        <end position="207"/>
    </location>
</feature>
<dbReference type="Pfam" id="PF09850">
    <property type="entry name" value="DotU"/>
    <property type="match status" value="1"/>
</dbReference>
<dbReference type="InterPro" id="IPR017732">
    <property type="entry name" value="T4/T6SS_DotU"/>
</dbReference>